<organism evidence="4 5">
    <name type="scientific">Xenopus tropicalis</name>
    <name type="common">Western clawed frog</name>
    <name type="synonym">Silurana tropicalis</name>
    <dbReference type="NCBI Taxonomy" id="8364"/>
    <lineage>
        <taxon>Eukaryota</taxon>
        <taxon>Metazoa</taxon>
        <taxon>Chordata</taxon>
        <taxon>Craniata</taxon>
        <taxon>Vertebrata</taxon>
        <taxon>Euteleostomi</taxon>
        <taxon>Amphibia</taxon>
        <taxon>Batrachia</taxon>
        <taxon>Anura</taxon>
        <taxon>Pipoidea</taxon>
        <taxon>Pipidae</taxon>
        <taxon>Xenopodinae</taxon>
        <taxon>Xenopus</taxon>
        <taxon>Silurana</taxon>
    </lineage>
</organism>
<evidence type="ECO:0000313" key="6">
    <source>
        <dbReference type="Xenbase" id="XB-GENE-994438"/>
    </source>
</evidence>
<feature type="domain" description="F-box" evidence="2">
    <location>
        <begin position="9"/>
        <end position="56"/>
    </location>
</feature>
<dbReference type="Pfam" id="PF04300">
    <property type="entry name" value="FBA"/>
    <property type="match status" value="1"/>
</dbReference>
<dbReference type="Xenbase" id="XB-GENE-994438">
    <property type="gene designation" value="fbxo27"/>
</dbReference>
<dbReference type="InterPro" id="IPR039752">
    <property type="entry name" value="F-box_only"/>
</dbReference>
<dbReference type="InterPro" id="IPR008979">
    <property type="entry name" value="Galactose-bd-like_sf"/>
</dbReference>
<accession>A0A8J1ILP3</accession>
<dbReference type="FunFam" id="2.60.120.260:FF:000012">
    <property type="entry name" value="F-box only protein 2"/>
    <property type="match status" value="1"/>
</dbReference>
<dbReference type="PANTHER" id="PTHR12125">
    <property type="entry name" value="F-BOX ONLY PROTEIN 6-LIKE PROTEIN"/>
    <property type="match status" value="1"/>
</dbReference>
<dbReference type="InterPro" id="IPR001810">
    <property type="entry name" value="F-box_dom"/>
</dbReference>
<dbReference type="FunFam" id="1.20.1280.50:FF:000002">
    <property type="entry name" value="F-box only protein 44"/>
    <property type="match status" value="1"/>
</dbReference>
<evidence type="ECO:0000313" key="4">
    <source>
        <dbReference type="Proteomes" id="UP000008143"/>
    </source>
</evidence>
<dbReference type="RefSeq" id="XP_031746398.1">
    <property type="nucleotide sequence ID" value="XM_031890538.1"/>
</dbReference>
<dbReference type="GO" id="GO:0005737">
    <property type="term" value="C:cytoplasm"/>
    <property type="evidence" value="ECO:0007669"/>
    <property type="project" value="UniProtKB-ARBA"/>
</dbReference>
<gene>
    <name evidence="5 6" type="primary">fbxo27</name>
</gene>
<dbReference type="Proteomes" id="UP000008143">
    <property type="component" value="Chromosome 8"/>
</dbReference>
<dbReference type="PROSITE" id="PS51114">
    <property type="entry name" value="FBA"/>
    <property type="match status" value="1"/>
</dbReference>
<dbReference type="Pfam" id="PF12937">
    <property type="entry name" value="F-box-like"/>
    <property type="match status" value="1"/>
</dbReference>
<reference evidence="5" key="1">
    <citation type="submission" date="2025-08" db="UniProtKB">
        <authorList>
            <consortium name="RefSeq"/>
        </authorList>
    </citation>
    <scope>IDENTIFICATION</scope>
    <source>
        <strain evidence="5">Nigerian</strain>
        <tissue evidence="5">Liver and blood</tissue>
    </source>
</reference>
<dbReference type="AlphaFoldDB" id="A0A8J1ILP3"/>
<protein>
    <submittedName>
        <fullName evidence="5">F-box protein 27 isoform X2</fullName>
    </submittedName>
</protein>
<dbReference type="SMART" id="SM01198">
    <property type="entry name" value="FBA"/>
    <property type="match status" value="1"/>
</dbReference>
<evidence type="ECO:0000259" key="2">
    <source>
        <dbReference type="PROSITE" id="PS50181"/>
    </source>
</evidence>
<feature type="domain" description="FBA" evidence="3">
    <location>
        <begin position="80"/>
        <end position="257"/>
    </location>
</feature>
<keyword evidence="1" id="KW-0833">Ubl conjugation pathway</keyword>
<sequence>MGASSSQHVMDLEPFPDDVLLVILSFVPSRDLLKSCRLVSKRWKQLVDSPTLWKIKCQQEWRKEVFNSALSIPNMNWQRLYLKKPFLRNLIRNPCGTEGLQHWESTDGGDGWKVEDNHFPLEVADSQTSFVTSFRWCKKTQDVDLLKEGLWEDLLDNQQPPICISDWYAGRCDCGCVYEIKVQLLSKDRKHCIDEFTASPDPIPQWNNGIYHQVSHVFHGYGPGVRFVRFFHMGKDTQFWKGWYGSRITNSSVIVRIKKYEEVCGSTAGLNKSVKSHLTPKKITK</sequence>
<evidence type="ECO:0000313" key="5">
    <source>
        <dbReference type="RefSeq" id="XP_031746398.1"/>
    </source>
</evidence>
<evidence type="ECO:0000259" key="3">
    <source>
        <dbReference type="PROSITE" id="PS51114"/>
    </source>
</evidence>
<dbReference type="Gene3D" id="1.20.1280.50">
    <property type="match status" value="1"/>
</dbReference>
<dbReference type="PROSITE" id="PS50181">
    <property type="entry name" value="FBOX"/>
    <property type="match status" value="1"/>
</dbReference>
<dbReference type="SUPFAM" id="SSF49785">
    <property type="entry name" value="Galactose-binding domain-like"/>
    <property type="match status" value="1"/>
</dbReference>
<dbReference type="SUPFAM" id="SSF81383">
    <property type="entry name" value="F-box domain"/>
    <property type="match status" value="1"/>
</dbReference>
<dbReference type="Gene3D" id="2.60.120.260">
    <property type="entry name" value="Galactose-binding domain-like"/>
    <property type="match status" value="1"/>
</dbReference>
<keyword evidence="4" id="KW-1185">Reference proteome</keyword>
<dbReference type="InterPro" id="IPR036047">
    <property type="entry name" value="F-box-like_dom_sf"/>
</dbReference>
<dbReference type="CTD" id="126433"/>
<dbReference type="SMART" id="SM00256">
    <property type="entry name" value="FBOX"/>
    <property type="match status" value="1"/>
</dbReference>
<dbReference type="GeneID" id="779735"/>
<dbReference type="InterPro" id="IPR007397">
    <property type="entry name" value="F-box-assoc_dom"/>
</dbReference>
<proteinExistence type="predicted"/>
<evidence type="ECO:0000256" key="1">
    <source>
        <dbReference type="ARBA" id="ARBA00022786"/>
    </source>
</evidence>
<dbReference type="AGR" id="Xenbase:XB-GENE-994438"/>
<name>A0A8J1ILP3_XENTR</name>
<dbReference type="PANTHER" id="PTHR12125:SF9">
    <property type="entry name" value="F-BOX ONLY PROTEIN 27"/>
    <property type="match status" value="1"/>
</dbReference>